<reference evidence="2" key="1">
    <citation type="journal article" date="2020" name="Fungal Divers.">
        <title>Resolving the Mortierellaceae phylogeny through synthesis of multi-gene phylogenetics and phylogenomics.</title>
        <authorList>
            <person name="Vandepol N."/>
            <person name="Liber J."/>
            <person name="Desiro A."/>
            <person name="Na H."/>
            <person name="Kennedy M."/>
            <person name="Barry K."/>
            <person name="Grigoriev I.V."/>
            <person name="Miller A.N."/>
            <person name="O'Donnell K."/>
            <person name="Stajich J.E."/>
            <person name="Bonito G."/>
        </authorList>
    </citation>
    <scope>NUCLEOTIDE SEQUENCE</scope>
    <source>
        <strain evidence="2">NRRL 6426</strain>
    </source>
</reference>
<dbReference type="Proteomes" id="UP000748756">
    <property type="component" value="Unassembled WGS sequence"/>
</dbReference>
<comment type="caution">
    <text evidence="2">The sequence shown here is derived from an EMBL/GenBank/DDBJ whole genome shotgun (WGS) entry which is preliminary data.</text>
</comment>
<accession>A0A9P5RRQ1</accession>
<dbReference type="OrthoDB" id="10549837at2759"/>
<evidence type="ECO:0000313" key="2">
    <source>
        <dbReference type="EMBL" id="KAF9144960.1"/>
    </source>
</evidence>
<feature type="non-terminal residue" evidence="2">
    <location>
        <position position="1"/>
    </location>
</feature>
<sequence length="168" mass="19032">IHSLHRITPYSSRTHTHLSRELPHKQYIPRQTTTDQYPPIGRIAQSPEHTCIHQNPYTMKSIKLALIAAVISVQALVEAGSYTLIACAATNKVHAWDSDGGYGEHSWTGAGGGFQVGTPTLTRMMQYQVDRFKRTARITYRGRTLKYTKPSDEVYWNGNLCYQNFGNY</sequence>
<organism evidence="2 3">
    <name type="scientific">Linnemannia schmuckeri</name>
    <dbReference type="NCBI Taxonomy" id="64567"/>
    <lineage>
        <taxon>Eukaryota</taxon>
        <taxon>Fungi</taxon>
        <taxon>Fungi incertae sedis</taxon>
        <taxon>Mucoromycota</taxon>
        <taxon>Mortierellomycotina</taxon>
        <taxon>Mortierellomycetes</taxon>
        <taxon>Mortierellales</taxon>
        <taxon>Mortierellaceae</taxon>
        <taxon>Linnemannia</taxon>
    </lineage>
</organism>
<proteinExistence type="predicted"/>
<name>A0A9P5RRQ1_9FUNG</name>
<protein>
    <submittedName>
        <fullName evidence="2">Uncharacterized protein</fullName>
    </submittedName>
</protein>
<dbReference type="EMBL" id="JAAAUQ010000981">
    <property type="protein sequence ID" value="KAF9144960.1"/>
    <property type="molecule type" value="Genomic_DNA"/>
</dbReference>
<keyword evidence="3" id="KW-1185">Reference proteome</keyword>
<evidence type="ECO:0000256" key="1">
    <source>
        <dbReference type="SAM" id="MobiDB-lite"/>
    </source>
</evidence>
<feature type="region of interest" description="Disordered" evidence="1">
    <location>
        <begin position="11"/>
        <end position="42"/>
    </location>
</feature>
<evidence type="ECO:0000313" key="3">
    <source>
        <dbReference type="Proteomes" id="UP000748756"/>
    </source>
</evidence>
<gene>
    <name evidence="2" type="ORF">BG015_012048</name>
</gene>
<dbReference type="AlphaFoldDB" id="A0A9P5RRQ1"/>